<name>G0MUX7_CAEBE</name>
<evidence type="ECO:0000313" key="3">
    <source>
        <dbReference type="EMBL" id="EGT44459.1"/>
    </source>
</evidence>
<dbReference type="OrthoDB" id="5849774at2759"/>
<dbReference type="PANTHER" id="PTHR35855">
    <property type="entry name" value="PROTEIN CBG11437-RELATED"/>
    <property type="match status" value="1"/>
</dbReference>
<evidence type="ECO:0000256" key="2">
    <source>
        <dbReference type="SAM" id="Phobius"/>
    </source>
</evidence>
<keyword evidence="4" id="KW-1185">Reference proteome</keyword>
<keyword evidence="2" id="KW-1133">Transmembrane helix</keyword>
<gene>
    <name evidence="3" type="ORF">CAEBREN_00107</name>
</gene>
<accession>G0MUX7</accession>
<dbReference type="HOGENOM" id="CLU_101517_0_0_1"/>
<feature type="transmembrane region" description="Helical" evidence="2">
    <location>
        <begin position="114"/>
        <end position="136"/>
    </location>
</feature>
<reference evidence="4" key="1">
    <citation type="submission" date="2011-07" db="EMBL/GenBank/DDBJ databases">
        <authorList>
            <consortium name="Caenorhabditis brenneri Sequencing and Analysis Consortium"/>
            <person name="Wilson R.K."/>
        </authorList>
    </citation>
    <scope>NUCLEOTIDE SEQUENCE [LARGE SCALE GENOMIC DNA]</scope>
    <source>
        <strain evidence="4">PB2801</strain>
    </source>
</reference>
<evidence type="ECO:0000313" key="4">
    <source>
        <dbReference type="Proteomes" id="UP000008068"/>
    </source>
</evidence>
<proteinExistence type="predicted"/>
<feature type="region of interest" description="Disordered" evidence="1">
    <location>
        <begin position="77"/>
        <end position="102"/>
    </location>
</feature>
<dbReference type="OMA" id="FIGETCQ"/>
<keyword evidence="2" id="KW-0472">Membrane</keyword>
<dbReference type="eggNOG" id="ENOG502RVVX">
    <property type="taxonomic scope" value="Eukaryota"/>
</dbReference>
<dbReference type="InParanoid" id="G0MUX7"/>
<dbReference type="AlphaFoldDB" id="G0MUX7"/>
<dbReference type="InterPro" id="IPR053132">
    <property type="entry name" value="Mesendoderm_Regulator"/>
</dbReference>
<evidence type="ECO:0000256" key="1">
    <source>
        <dbReference type="SAM" id="MobiDB-lite"/>
    </source>
</evidence>
<organism evidence="4">
    <name type="scientific">Caenorhabditis brenneri</name>
    <name type="common">Nematode worm</name>
    <dbReference type="NCBI Taxonomy" id="135651"/>
    <lineage>
        <taxon>Eukaryota</taxon>
        <taxon>Metazoa</taxon>
        <taxon>Ecdysozoa</taxon>
        <taxon>Nematoda</taxon>
        <taxon>Chromadorea</taxon>
        <taxon>Rhabditida</taxon>
        <taxon>Rhabditina</taxon>
        <taxon>Rhabditomorpha</taxon>
        <taxon>Rhabditoidea</taxon>
        <taxon>Rhabditidae</taxon>
        <taxon>Peloderinae</taxon>
        <taxon>Caenorhabditis</taxon>
    </lineage>
</organism>
<dbReference type="Proteomes" id="UP000008068">
    <property type="component" value="Unassembled WGS sequence"/>
</dbReference>
<dbReference type="EMBL" id="GL379813">
    <property type="protein sequence ID" value="EGT44459.1"/>
    <property type="molecule type" value="Genomic_DNA"/>
</dbReference>
<protein>
    <submittedName>
        <fullName evidence="3">Uncharacterized protein</fullName>
    </submittedName>
</protein>
<sequence>MGETRVVGFHLKTGIETLEVSFAREGKKPQDHVFAMSSSGNPSIETFVFDEVVLFVHSIFGCDAGFLGDNCRKISTATSTTTPATNTRTMTTTTTSPSRSSSKLPYPQVPMFNIVFYLALVLSISGFLVVMLVNILRKRHRQTAENVPGYSVEIDMVESGIFSKDSHRSTSSLNSIASYDFAFIDF</sequence>
<dbReference type="PANTHER" id="PTHR35855:SF1">
    <property type="entry name" value="CUB DOMAIN-CONTAINING PROTEIN-RELATED"/>
    <property type="match status" value="1"/>
</dbReference>
<keyword evidence="2" id="KW-0812">Transmembrane</keyword>